<sequence length="162" mass="17079">MSLPRVRPAAVTWREWLGLAAGLLALGSLFLPWTVLGAANPDLIAALAELPQDDVVRDVWKAGFFAWFPALVLLLTGFAVALTGQIRAVRVAGLPQLWLVAASVALALLLIGWFTLGWQFGTEQRALLEEAGIAIGTGSGRVLATVAAATSLLAAVLDVRAR</sequence>
<evidence type="ECO:0000313" key="2">
    <source>
        <dbReference type="EMBL" id="SFB12706.1"/>
    </source>
</evidence>
<keyword evidence="1" id="KW-1133">Transmembrane helix</keyword>
<dbReference type="Proteomes" id="UP000243799">
    <property type="component" value="Unassembled WGS sequence"/>
</dbReference>
<keyword evidence="1" id="KW-0812">Transmembrane</keyword>
<gene>
    <name evidence="2" type="ORF">SAMN05216266_10578</name>
</gene>
<evidence type="ECO:0000313" key="3">
    <source>
        <dbReference type="Proteomes" id="UP000243799"/>
    </source>
</evidence>
<organism evidence="2 3">
    <name type="scientific">Amycolatopsis marina</name>
    <dbReference type="NCBI Taxonomy" id="490629"/>
    <lineage>
        <taxon>Bacteria</taxon>
        <taxon>Bacillati</taxon>
        <taxon>Actinomycetota</taxon>
        <taxon>Actinomycetes</taxon>
        <taxon>Pseudonocardiales</taxon>
        <taxon>Pseudonocardiaceae</taxon>
        <taxon>Amycolatopsis</taxon>
    </lineage>
</organism>
<dbReference type="STRING" id="490629.SAMN05216266_10578"/>
<feature type="transmembrane region" description="Helical" evidence="1">
    <location>
        <begin position="140"/>
        <end position="159"/>
    </location>
</feature>
<protein>
    <submittedName>
        <fullName evidence="2">Uncharacterized protein</fullName>
    </submittedName>
</protein>
<keyword evidence="1" id="KW-0472">Membrane</keyword>
<evidence type="ECO:0000256" key="1">
    <source>
        <dbReference type="SAM" id="Phobius"/>
    </source>
</evidence>
<feature type="transmembrane region" description="Helical" evidence="1">
    <location>
        <begin position="64"/>
        <end position="85"/>
    </location>
</feature>
<proteinExistence type="predicted"/>
<accession>A0A1I0YIW4</accession>
<feature type="transmembrane region" description="Helical" evidence="1">
    <location>
        <begin position="97"/>
        <end position="120"/>
    </location>
</feature>
<keyword evidence="3" id="KW-1185">Reference proteome</keyword>
<name>A0A1I0YIW4_9PSEU</name>
<dbReference type="AlphaFoldDB" id="A0A1I0YIW4"/>
<reference evidence="3" key="1">
    <citation type="submission" date="2016-10" db="EMBL/GenBank/DDBJ databases">
        <authorList>
            <person name="Varghese N."/>
            <person name="Submissions S."/>
        </authorList>
    </citation>
    <scope>NUCLEOTIDE SEQUENCE [LARGE SCALE GENOMIC DNA]</scope>
    <source>
        <strain evidence="3">CGMCC 4.3568</strain>
    </source>
</reference>
<dbReference type="EMBL" id="FOKG01000005">
    <property type="protein sequence ID" value="SFB12706.1"/>
    <property type="molecule type" value="Genomic_DNA"/>
</dbReference>